<dbReference type="Pfam" id="PF02309">
    <property type="entry name" value="AUX_IAA"/>
    <property type="match status" value="1"/>
</dbReference>
<dbReference type="PROSITE" id="PS51745">
    <property type="entry name" value="PB1"/>
    <property type="match status" value="1"/>
</dbReference>
<evidence type="ECO:0000259" key="10">
    <source>
        <dbReference type="PROSITE" id="PS51745"/>
    </source>
</evidence>
<comment type="caution">
    <text evidence="11">The sequence shown here is derived from an EMBL/GenBank/DDBJ whole genome shotgun (WGS) entry which is preliminary data.</text>
</comment>
<evidence type="ECO:0000256" key="8">
    <source>
        <dbReference type="RuleBase" id="RU004561"/>
    </source>
</evidence>
<dbReference type="PANTHER" id="PTHR31384:SF131">
    <property type="entry name" value="AUXIN RESPONSE FACTOR"/>
    <property type="match status" value="1"/>
</dbReference>
<dbReference type="InterPro" id="IPR010525">
    <property type="entry name" value="ARF_dom"/>
</dbReference>
<keyword evidence="5 8" id="KW-0804">Transcription</keyword>
<dbReference type="CDD" id="cd10017">
    <property type="entry name" value="B3_DNA"/>
    <property type="match status" value="1"/>
</dbReference>
<evidence type="ECO:0000256" key="3">
    <source>
        <dbReference type="ARBA" id="ARBA00023015"/>
    </source>
</evidence>
<dbReference type="Proteomes" id="UP000824890">
    <property type="component" value="Unassembled WGS sequence"/>
</dbReference>
<dbReference type="Gene3D" id="3.10.20.90">
    <property type="entry name" value="Phosphatidylinositol 3-kinase Catalytic Subunit, Chain A, domain 1"/>
    <property type="match status" value="1"/>
</dbReference>
<feature type="domain" description="PB1" evidence="10">
    <location>
        <begin position="659"/>
        <end position="743"/>
    </location>
</feature>
<feature type="compositionally biased region" description="Polar residues" evidence="9">
    <location>
        <begin position="556"/>
        <end position="568"/>
    </location>
</feature>
<accession>A0ABQ8CFQ4</accession>
<comment type="similarity">
    <text evidence="2 8">Belongs to the ARF family.</text>
</comment>
<evidence type="ECO:0000256" key="6">
    <source>
        <dbReference type="ARBA" id="ARBA00023242"/>
    </source>
</evidence>
<dbReference type="PANTHER" id="PTHR31384">
    <property type="entry name" value="AUXIN RESPONSE FACTOR 4-RELATED"/>
    <property type="match status" value="1"/>
</dbReference>
<dbReference type="SUPFAM" id="SSF54277">
    <property type="entry name" value="CAD &amp; PB1 domains"/>
    <property type="match status" value="1"/>
</dbReference>
<dbReference type="EMBL" id="JAGKQM010000008">
    <property type="protein sequence ID" value="KAH0915903.1"/>
    <property type="molecule type" value="Genomic_DNA"/>
</dbReference>
<proteinExistence type="inferred from homology"/>
<dbReference type="InterPro" id="IPR044835">
    <property type="entry name" value="ARF_plant"/>
</dbReference>
<dbReference type="InterPro" id="IPR053793">
    <property type="entry name" value="PB1-like"/>
</dbReference>
<organism evidence="11 12">
    <name type="scientific">Brassica napus</name>
    <name type="common">Rape</name>
    <dbReference type="NCBI Taxonomy" id="3708"/>
    <lineage>
        <taxon>Eukaryota</taxon>
        <taxon>Viridiplantae</taxon>
        <taxon>Streptophyta</taxon>
        <taxon>Embryophyta</taxon>
        <taxon>Tracheophyta</taxon>
        <taxon>Spermatophyta</taxon>
        <taxon>Magnoliopsida</taxon>
        <taxon>eudicotyledons</taxon>
        <taxon>Gunneridae</taxon>
        <taxon>Pentapetalae</taxon>
        <taxon>rosids</taxon>
        <taxon>malvids</taxon>
        <taxon>Brassicales</taxon>
        <taxon>Brassicaceae</taxon>
        <taxon>Brassiceae</taxon>
        <taxon>Brassica</taxon>
    </lineage>
</organism>
<name>A0ABQ8CFQ4_BRANA</name>
<comment type="subunit">
    <text evidence="8">Homodimers and heterodimers.</text>
</comment>
<evidence type="ECO:0000256" key="2">
    <source>
        <dbReference type="ARBA" id="ARBA00007853"/>
    </source>
</evidence>
<dbReference type="Gene3D" id="2.30.30.1040">
    <property type="match status" value="1"/>
</dbReference>
<gene>
    <name evidence="11" type="ORF">HID58_030349</name>
</gene>
<dbReference type="InterPro" id="IPR003340">
    <property type="entry name" value="B3_DNA-bd"/>
</dbReference>
<evidence type="ECO:0000256" key="4">
    <source>
        <dbReference type="ARBA" id="ARBA00023125"/>
    </source>
</evidence>
<evidence type="ECO:0000256" key="1">
    <source>
        <dbReference type="ARBA" id="ARBA00004123"/>
    </source>
</evidence>
<dbReference type="InterPro" id="IPR015300">
    <property type="entry name" value="DNA-bd_pseudobarrel_sf"/>
</dbReference>
<keyword evidence="7 8" id="KW-0927">Auxin signaling pathway</keyword>
<feature type="compositionally biased region" description="Polar residues" evidence="9">
    <location>
        <begin position="758"/>
        <end position="772"/>
    </location>
</feature>
<feature type="region of interest" description="Disordered" evidence="9">
    <location>
        <begin position="758"/>
        <end position="780"/>
    </location>
</feature>
<sequence>MRLSSAGFNPHPHEVTGEKRVLNSELWHACAGPLVSLPPLGSRVVYFPQGHSEQVAASTNKEVDAHTPNYPSLQPQLICQLHNVTMHADVETDEVYAQMTLQPLNAQEQKDSYLAAELGVPSRQPTNYFCKTLTASDTSTHGGQPKRHLLTTGWSVFVSAKRLVAGDSVLFIWNDKNQLLLGIRRAHRPQTVMPSSVLSSDSMHLGLLAAAAHAASTNSRFTIFYNPRASPSEFVIPLAKYVKAVYHTRVSVGMRFRMLFETEESSVRRYMGTITGICDLDPARWANSHWRSVKVGWDESTAGDRQPRVSLWEIEPLTTFPMYPSPFPLRLKRPWPSGLPSFHGLKEDDMGMGMGMSSPLMWDRGLQSMNFQGMGVNPWMQPRLDASGLLGMQNDAYQAMAAAALQDMRGIDPAKAAASLLQFQSPSGFSMQPPSLVQPQMLQQQLSQQQQQVVDNHNLSASSAAMSQSNTSLLQSMTPLCHQQSFSDTNGGNNPITQLHTLLSNFPQDESSQLLNLTRTNSAMTSSGWPSKRPAIDSSFQHSTAVNNNQSVMEQLGQSHTSNVSPNAVSLPPFPNGQEENPSDPHSHLLFGVNIDSSSLLIPNGMSNLRSIGIEGGDSTTLPFTSSTFNNEFSGTMTTPSSCIEEPAFLQPSENQQSNTFVKVYKSGSFGRSLDITKFSSYNELRSELARMFGLEGQLEDPVRSGWQLVFVDRENDVLLLGDDPWPEFVSSVWCIKILSPQEVQQMGKRGLELLNSAPSSNNVDKVPSNGNCDDFGNRSDPRSLGNGIASVGGSFNY</sequence>
<keyword evidence="6 8" id="KW-0539">Nucleus</keyword>
<evidence type="ECO:0000256" key="7">
    <source>
        <dbReference type="ARBA" id="ARBA00023294"/>
    </source>
</evidence>
<dbReference type="Gene3D" id="2.40.330.10">
    <property type="entry name" value="DNA-binding pseudobarrel domain"/>
    <property type="match status" value="1"/>
</dbReference>
<comment type="subcellular location">
    <subcellularLocation>
        <location evidence="1 8">Nucleus</location>
    </subcellularLocation>
</comment>
<keyword evidence="4 8" id="KW-0238">DNA-binding</keyword>
<evidence type="ECO:0000256" key="9">
    <source>
        <dbReference type="SAM" id="MobiDB-lite"/>
    </source>
</evidence>
<dbReference type="InterPro" id="IPR033389">
    <property type="entry name" value="AUX/IAA_dom"/>
</dbReference>
<protein>
    <recommendedName>
        <fullName evidence="8">Auxin response factor</fullName>
    </recommendedName>
</protein>
<evidence type="ECO:0000256" key="5">
    <source>
        <dbReference type="ARBA" id="ARBA00023163"/>
    </source>
</evidence>
<keyword evidence="3 8" id="KW-0805">Transcription regulation</keyword>
<reference evidence="11 12" key="1">
    <citation type="submission" date="2021-05" db="EMBL/GenBank/DDBJ databases">
        <title>Genome Assembly of Synthetic Allotetraploid Brassica napus Reveals Homoeologous Exchanges between Subgenomes.</title>
        <authorList>
            <person name="Davis J.T."/>
        </authorList>
    </citation>
    <scope>NUCLEOTIDE SEQUENCE [LARGE SCALE GENOMIC DNA]</scope>
    <source>
        <strain evidence="12">cv. Da-Ae</strain>
        <tissue evidence="11">Seedling</tissue>
    </source>
</reference>
<dbReference type="SUPFAM" id="SSF101936">
    <property type="entry name" value="DNA-binding pseudobarrel domain"/>
    <property type="match status" value="1"/>
</dbReference>
<evidence type="ECO:0000313" key="11">
    <source>
        <dbReference type="EMBL" id="KAH0915903.1"/>
    </source>
</evidence>
<dbReference type="Pfam" id="PF06507">
    <property type="entry name" value="ARF_AD"/>
    <property type="match status" value="1"/>
</dbReference>
<keyword evidence="12" id="KW-1185">Reference proteome</keyword>
<dbReference type="Pfam" id="PF02362">
    <property type="entry name" value="B3"/>
    <property type="match status" value="1"/>
</dbReference>
<evidence type="ECO:0000313" key="12">
    <source>
        <dbReference type="Proteomes" id="UP000824890"/>
    </source>
</evidence>
<comment type="function">
    <text evidence="8">Auxin response factors (ARFs) are transcriptional factors that bind specifically to the DNA sequence 5'-TGTCTC-3' found in the auxin-responsive promoter elements (AuxREs).</text>
</comment>
<feature type="region of interest" description="Disordered" evidence="9">
    <location>
        <begin position="556"/>
        <end position="586"/>
    </location>
</feature>